<feature type="transmembrane region" description="Helical" evidence="10">
    <location>
        <begin position="294"/>
        <end position="316"/>
    </location>
</feature>
<keyword evidence="10" id="KW-0812">Transmembrane</keyword>
<keyword evidence="6" id="KW-0808">Transferase</keyword>
<reference evidence="13" key="2">
    <citation type="journal article" date="2024" name="Antonie Van Leeuwenhoek">
        <title>Roseihalotalea indica gen. nov., sp. nov., a halophilic Bacteroidetes from mesopelagic Southwest Indian Ocean with higher carbohydrate metabolic potential.</title>
        <authorList>
            <person name="Chen B."/>
            <person name="Zhang M."/>
            <person name="Lin D."/>
            <person name="Ye J."/>
            <person name="Tang K."/>
        </authorList>
    </citation>
    <scope>NUCLEOTIDE SEQUENCE</scope>
    <source>
        <strain evidence="13">TK19036</strain>
    </source>
</reference>
<dbReference type="PROSITE" id="PS50109">
    <property type="entry name" value="HIS_KIN"/>
    <property type="match status" value="1"/>
</dbReference>
<dbReference type="SMART" id="SM00388">
    <property type="entry name" value="HisKA"/>
    <property type="match status" value="1"/>
</dbReference>
<dbReference type="InterPro" id="IPR005467">
    <property type="entry name" value="His_kinase_dom"/>
</dbReference>
<dbReference type="EC" id="2.7.13.3" evidence="3"/>
<dbReference type="Gene3D" id="1.10.287.130">
    <property type="match status" value="1"/>
</dbReference>
<dbReference type="PANTHER" id="PTHR44936:SF10">
    <property type="entry name" value="SENSOR PROTEIN RSTB"/>
    <property type="match status" value="1"/>
</dbReference>
<dbReference type="GO" id="GO:0000155">
    <property type="term" value="F:phosphorelay sensor kinase activity"/>
    <property type="evidence" value="ECO:0007669"/>
    <property type="project" value="InterPro"/>
</dbReference>
<dbReference type="Pfam" id="PF00512">
    <property type="entry name" value="HisKA"/>
    <property type="match status" value="1"/>
</dbReference>
<dbReference type="EMBL" id="CP120682">
    <property type="protein sequence ID" value="WKN36913.1"/>
    <property type="molecule type" value="Genomic_DNA"/>
</dbReference>
<feature type="transmembrane region" description="Helical" evidence="10">
    <location>
        <begin position="470"/>
        <end position="489"/>
    </location>
</feature>
<dbReference type="PRINTS" id="PR00344">
    <property type="entry name" value="BCTRLSENSOR"/>
</dbReference>
<keyword evidence="10" id="KW-1133">Transmembrane helix</keyword>
<dbReference type="SMART" id="SM00387">
    <property type="entry name" value="HATPase_c"/>
    <property type="match status" value="1"/>
</dbReference>
<keyword evidence="5" id="KW-0597">Phosphoprotein</keyword>
<keyword evidence="8" id="KW-0418">Kinase</keyword>
<feature type="transmembrane region" description="Helical" evidence="10">
    <location>
        <begin position="21"/>
        <end position="38"/>
    </location>
</feature>
<evidence type="ECO:0000259" key="12">
    <source>
        <dbReference type="PROSITE" id="PS50885"/>
    </source>
</evidence>
<dbReference type="SUPFAM" id="SSF47384">
    <property type="entry name" value="Homodimeric domain of signal transducing histidine kinase"/>
    <property type="match status" value="1"/>
</dbReference>
<protein>
    <recommendedName>
        <fullName evidence="3">histidine kinase</fullName>
        <ecNumber evidence="3">2.7.13.3</ecNumber>
    </recommendedName>
</protein>
<evidence type="ECO:0000256" key="1">
    <source>
        <dbReference type="ARBA" id="ARBA00000085"/>
    </source>
</evidence>
<dbReference type="GO" id="GO:0005524">
    <property type="term" value="F:ATP binding"/>
    <property type="evidence" value="ECO:0007669"/>
    <property type="project" value="UniProtKB-KW"/>
</dbReference>
<accession>A0AA49GMI1</accession>
<feature type="domain" description="HAMP" evidence="12">
    <location>
        <begin position="989"/>
        <end position="1036"/>
    </location>
</feature>
<keyword evidence="10" id="KW-0472">Membrane</keyword>
<dbReference type="PROSITE" id="PS50885">
    <property type="entry name" value="HAMP"/>
    <property type="match status" value="1"/>
</dbReference>
<feature type="transmembrane region" description="Helical" evidence="10">
    <location>
        <begin position="337"/>
        <end position="355"/>
    </location>
</feature>
<dbReference type="CDD" id="cd00082">
    <property type="entry name" value="HisKA"/>
    <property type="match status" value="1"/>
</dbReference>
<feature type="domain" description="Histidine kinase" evidence="11">
    <location>
        <begin position="1053"/>
        <end position="1269"/>
    </location>
</feature>
<sequence length="1277" mass="145791">MHFWHKSDGAVYTFTVKNLSLFIAGVALLLALVLRMFFIDSFRSESLYLRDVQRNVNRTLDQVTQETKELHGKLARLDTATLSDFTANSQHPYYVFRQQELKYWSDYRFVPSYDQVRGDYQFQFKEFKQGSYIVRRDTVNGWETFRFLLIRENTGIDNRYISSGYNPQLFPQPETIDVRAVASIDAPANVISYHDHNLFSIQTNAPLSGYREHETAKSFQAMITTLIGVSIVLLLYNVFRVAHERFRRRQVDQGLLIIGGVLFLLRASMLYFSYPSSILPLPLFDGRQFAASSVNPSLGDLLLNCLAVLLFIVYVFSHYRDSHLYRRLLLSKPQTKAIATVLGLLMSFFALFWHYDIIRSIYYNSQWTLDVTESLSFSGLKNISLLIFIINSISYFLGVHLVFRTCISLNQKSYLPLRFNFLIALAMGIGLNALWNAPTFPVIILSVAYFATLYLFNLPRFLTRVSYVTFLYVFAGVLVSAAACAIAAFDMHQVETLDNKQKFANQLLVDNDILGEYLLHEAGEKIINDPLIKNRLFNPIASKDIIKQKIKRVYLSNYFDRYEVEVFLFNSKGQPLETNPSYTYSEWQEDVSGPRFSTEYDNIFFINQAESLLDTEGGQRYYLFLDVENFNNVVGSILIELVLRRFTPNQVYPELLVDRSYLQAYPSTDYSYAIFSPASSSNISQSNGQKPKNQILYSSGDERAFQYFNDYNFSRISDEVTVSRGGYSYLLVKGKDNEYIVISSESYSFINIISNFSFLFLLLVFTLLLLLGGYSIYFVFKRENLNFSTKIQLYLNAAFFMPLLALSITTISIISSTYTQEVDQAYQDRAEQISSNINGPFEEYTNIELSEDDLASTVSQIANFTKTDINLFDTSGELVVTSQPLIYENGLLSQYINAQALVSIREQGNNEMVLEESVGGLSYKSSYVGLKSYQTGKLLGIVSIPFFESRSQLEGRIIQVLTNVMNIFTFVFIAFLIISYLASVLLTYPLKYITQKIRRTSLSDYNEPLSWESNDEIGLMVGEYNRMLVNLEASKAALARTEKESAWREMAKQVAHEIKNPLTPMKLSLQLLKRRLEQDFKYGMNPEEVREMERPLDNFLHQVETLNDIASSFSSFAQMPLPKSEPYELLAVVKRTVSLYEEERVSIELDIDGKEFTVVGDKQLMGRILSNLLINAKQSIPQDRQPTIKVSLKKVGTDKVVLKVSDNGTGIAKEIQNKVFLPNFSTKYAGSGIGLAIAKRGIEHAGGRITFDTQEGVGTTFFIELPLAMQRQSVVEL</sequence>
<keyword evidence="4" id="KW-1003">Cell membrane</keyword>
<dbReference type="AlphaFoldDB" id="A0AA49GMI1"/>
<comment type="subcellular location">
    <subcellularLocation>
        <location evidence="2">Cell membrane</location>
        <topology evidence="2">Multi-pass membrane protein</topology>
    </subcellularLocation>
</comment>
<comment type="catalytic activity">
    <reaction evidence="1">
        <text>ATP + protein L-histidine = ADP + protein N-phospho-L-histidine.</text>
        <dbReference type="EC" id="2.7.13.3"/>
    </reaction>
</comment>
<dbReference type="PANTHER" id="PTHR44936">
    <property type="entry name" value="SENSOR PROTEIN CREC"/>
    <property type="match status" value="1"/>
</dbReference>
<dbReference type="InterPro" id="IPR036097">
    <property type="entry name" value="HisK_dim/P_sf"/>
</dbReference>
<feature type="transmembrane region" description="Helical" evidence="10">
    <location>
        <begin position="415"/>
        <end position="434"/>
    </location>
</feature>
<dbReference type="GO" id="GO:0005886">
    <property type="term" value="C:plasma membrane"/>
    <property type="evidence" value="ECO:0007669"/>
    <property type="project" value="UniProtKB-SubCell"/>
</dbReference>
<evidence type="ECO:0000256" key="3">
    <source>
        <dbReference type="ARBA" id="ARBA00012438"/>
    </source>
</evidence>
<dbReference type="InterPro" id="IPR003661">
    <property type="entry name" value="HisK_dim/P_dom"/>
</dbReference>
<feature type="transmembrane region" description="Helical" evidence="10">
    <location>
        <begin position="383"/>
        <end position="403"/>
    </location>
</feature>
<evidence type="ECO:0000256" key="6">
    <source>
        <dbReference type="ARBA" id="ARBA00022679"/>
    </source>
</evidence>
<name>A0AA49GMI1_9BACT</name>
<dbReference type="InterPro" id="IPR050980">
    <property type="entry name" value="2C_sensor_his_kinase"/>
</dbReference>
<keyword evidence="7" id="KW-0547">Nucleotide-binding</keyword>
<feature type="transmembrane region" description="Helical" evidence="10">
    <location>
        <begin position="440"/>
        <end position="458"/>
    </location>
</feature>
<feature type="transmembrane region" description="Helical" evidence="10">
    <location>
        <begin position="967"/>
        <end position="990"/>
    </location>
</feature>
<reference evidence="13" key="1">
    <citation type="journal article" date="2023" name="Comput. Struct. Biotechnol. J.">
        <title>Discovery of a novel marine Bacteroidetes with a rich repertoire of carbohydrate-active enzymes.</title>
        <authorList>
            <person name="Chen B."/>
            <person name="Liu G."/>
            <person name="Chen Q."/>
            <person name="Wang H."/>
            <person name="Liu L."/>
            <person name="Tang K."/>
        </authorList>
    </citation>
    <scope>NUCLEOTIDE SEQUENCE</scope>
    <source>
        <strain evidence="13">TK19036</strain>
    </source>
</reference>
<evidence type="ECO:0000256" key="2">
    <source>
        <dbReference type="ARBA" id="ARBA00004651"/>
    </source>
</evidence>
<dbReference type="InterPro" id="IPR036890">
    <property type="entry name" value="HATPase_C_sf"/>
</dbReference>
<dbReference type="Gene3D" id="6.10.340.10">
    <property type="match status" value="1"/>
</dbReference>
<evidence type="ECO:0000256" key="8">
    <source>
        <dbReference type="ARBA" id="ARBA00022777"/>
    </source>
</evidence>
<dbReference type="InterPro" id="IPR003594">
    <property type="entry name" value="HATPase_dom"/>
</dbReference>
<evidence type="ECO:0000259" key="11">
    <source>
        <dbReference type="PROSITE" id="PS50109"/>
    </source>
</evidence>
<dbReference type="InterPro" id="IPR003660">
    <property type="entry name" value="HAMP_dom"/>
</dbReference>
<evidence type="ECO:0000256" key="5">
    <source>
        <dbReference type="ARBA" id="ARBA00022553"/>
    </source>
</evidence>
<evidence type="ECO:0000256" key="7">
    <source>
        <dbReference type="ARBA" id="ARBA00022741"/>
    </source>
</evidence>
<dbReference type="InterPro" id="IPR004358">
    <property type="entry name" value="Sig_transdc_His_kin-like_C"/>
</dbReference>
<feature type="transmembrane region" description="Helical" evidence="10">
    <location>
        <begin position="756"/>
        <end position="780"/>
    </location>
</feature>
<feature type="transmembrane region" description="Helical" evidence="10">
    <location>
        <begin position="221"/>
        <end position="242"/>
    </location>
</feature>
<evidence type="ECO:0000256" key="9">
    <source>
        <dbReference type="ARBA" id="ARBA00022840"/>
    </source>
</evidence>
<organism evidence="13">
    <name type="scientific">Roseihalotalea indica</name>
    <dbReference type="NCBI Taxonomy" id="2867963"/>
    <lineage>
        <taxon>Bacteria</taxon>
        <taxon>Pseudomonadati</taxon>
        <taxon>Bacteroidota</taxon>
        <taxon>Cytophagia</taxon>
        <taxon>Cytophagales</taxon>
        <taxon>Catalimonadaceae</taxon>
        <taxon>Roseihalotalea</taxon>
    </lineage>
</organism>
<evidence type="ECO:0000256" key="10">
    <source>
        <dbReference type="SAM" id="Phobius"/>
    </source>
</evidence>
<keyword evidence="9 13" id="KW-0067">ATP-binding</keyword>
<feature type="transmembrane region" description="Helical" evidence="10">
    <location>
        <begin position="254"/>
        <end position="274"/>
    </location>
</feature>
<dbReference type="Gene3D" id="3.30.565.10">
    <property type="entry name" value="Histidine kinase-like ATPase, C-terminal domain"/>
    <property type="match status" value="1"/>
</dbReference>
<dbReference type="Pfam" id="PF02518">
    <property type="entry name" value="HATPase_c"/>
    <property type="match status" value="1"/>
</dbReference>
<dbReference type="SUPFAM" id="SSF158472">
    <property type="entry name" value="HAMP domain-like"/>
    <property type="match status" value="1"/>
</dbReference>
<gene>
    <name evidence="13" type="ORF">K4G66_31595</name>
</gene>
<dbReference type="SUPFAM" id="SSF55874">
    <property type="entry name" value="ATPase domain of HSP90 chaperone/DNA topoisomerase II/histidine kinase"/>
    <property type="match status" value="1"/>
</dbReference>
<evidence type="ECO:0000256" key="4">
    <source>
        <dbReference type="ARBA" id="ARBA00022475"/>
    </source>
</evidence>
<proteinExistence type="predicted"/>
<feature type="transmembrane region" description="Helical" evidence="10">
    <location>
        <begin position="792"/>
        <end position="814"/>
    </location>
</feature>
<evidence type="ECO:0000313" key="13">
    <source>
        <dbReference type="EMBL" id="WKN36913.1"/>
    </source>
</evidence>